<proteinExistence type="predicted"/>
<protein>
    <recommendedName>
        <fullName evidence="3">Retrotransposon gag domain-containing protein</fullName>
    </recommendedName>
</protein>
<dbReference type="Proteomes" id="UP001630127">
    <property type="component" value="Unassembled WGS sequence"/>
</dbReference>
<dbReference type="Pfam" id="PF03732">
    <property type="entry name" value="Retrotrans_gag"/>
    <property type="match status" value="1"/>
</dbReference>
<feature type="coiled-coil region" evidence="1">
    <location>
        <begin position="30"/>
        <end position="124"/>
    </location>
</feature>
<comment type="caution">
    <text evidence="4">The sequence shown here is derived from an EMBL/GenBank/DDBJ whole genome shotgun (WGS) entry which is preliminary data.</text>
</comment>
<dbReference type="AlphaFoldDB" id="A0ABD2Y387"/>
<evidence type="ECO:0000259" key="3">
    <source>
        <dbReference type="Pfam" id="PF03732"/>
    </source>
</evidence>
<evidence type="ECO:0000313" key="5">
    <source>
        <dbReference type="Proteomes" id="UP001630127"/>
    </source>
</evidence>
<evidence type="ECO:0000256" key="2">
    <source>
        <dbReference type="SAM" id="MobiDB-lite"/>
    </source>
</evidence>
<feature type="compositionally biased region" description="Basic and acidic residues" evidence="2">
    <location>
        <begin position="8"/>
        <end position="27"/>
    </location>
</feature>
<feature type="region of interest" description="Disordered" evidence="2">
    <location>
        <begin position="1"/>
        <end position="28"/>
    </location>
</feature>
<accession>A0ABD2Y387</accession>
<dbReference type="PANTHER" id="PTHR33223">
    <property type="entry name" value="CCHC-TYPE DOMAIN-CONTAINING PROTEIN"/>
    <property type="match status" value="1"/>
</dbReference>
<keyword evidence="5" id="KW-1185">Reference proteome</keyword>
<evidence type="ECO:0000313" key="4">
    <source>
        <dbReference type="EMBL" id="KAL3501245.1"/>
    </source>
</evidence>
<feature type="domain" description="Retrotransposon gag" evidence="3">
    <location>
        <begin position="187"/>
        <end position="280"/>
    </location>
</feature>
<dbReference type="PANTHER" id="PTHR33223:SF6">
    <property type="entry name" value="CCHC-TYPE DOMAIN-CONTAINING PROTEIN"/>
    <property type="match status" value="1"/>
</dbReference>
<dbReference type="EMBL" id="JBJUIK010000015">
    <property type="protein sequence ID" value="KAL3501245.1"/>
    <property type="molecule type" value="Genomic_DNA"/>
</dbReference>
<sequence>MAGTSSDVTHEEIPQTKKDRKGREPSRDVLTAAIARVEKLELAMAETRDAVEDAVVRIDGVESRDEDLRGEMPGALNAMADGLAQRSESLEAELVSIKDEIAAIRTEQDQVTTIRKEFEALKAELIALRGAVANGTVMLQPTPRADTPKPKEFNGHREAKVVDNFLWSMEQYFRNAGIRIDEQKVNLASSYLTDYALLWWRRRSDNHSDIAITTWDQFVDEFRSYFYPQYAERDARAKLRRLEMKGEVREYVKEFSQLMLQIQSMSEEDAFFQFMDGLKPWTRLELERRNVDNLSNAMSVAESLLEFKPREKPTPPKEKPNFSKPKGKEMAKERYKEFGGGAREKFPSKNEGKSFIVKDKGKRPMKCFFCDGPHMARECPAKAKLAAMAME</sequence>
<evidence type="ECO:0000256" key="1">
    <source>
        <dbReference type="SAM" id="Coils"/>
    </source>
</evidence>
<dbReference type="InterPro" id="IPR005162">
    <property type="entry name" value="Retrotrans_gag_dom"/>
</dbReference>
<feature type="region of interest" description="Disordered" evidence="2">
    <location>
        <begin position="308"/>
        <end position="357"/>
    </location>
</feature>
<gene>
    <name evidence="4" type="ORF">ACH5RR_035694</name>
</gene>
<keyword evidence="1" id="KW-0175">Coiled coil</keyword>
<reference evidence="4 5" key="1">
    <citation type="submission" date="2024-11" db="EMBL/GenBank/DDBJ databases">
        <title>A near-complete genome assembly of Cinchona calisaya.</title>
        <authorList>
            <person name="Lian D.C."/>
            <person name="Zhao X.W."/>
            <person name="Wei L."/>
        </authorList>
    </citation>
    <scope>NUCLEOTIDE SEQUENCE [LARGE SCALE GENOMIC DNA]</scope>
    <source>
        <tissue evidence="4">Nenye</tissue>
    </source>
</reference>
<name>A0ABD2Y387_9GENT</name>
<organism evidence="4 5">
    <name type="scientific">Cinchona calisaya</name>
    <dbReference type="NCBI Taxonomy" id="153742"/>
    <lineage>
        <taxon>Eukaryota</taxon>
        <taxon>Viridiplantae</taxon>
        <taxon>Streptophyta</taxon>
        <taxon>Embryophyta</taxon>
        <taxon>Tracheophyta</taxon>
        <taxon>Spermatophyta</taxon>
        <taxon>Magnoliopsida</taxon>
        <taxon>eudicotyledons</taxon>
        <taxon>Gunneridae</taxon>
        <taxon>Pentapetalae</taxon>
        <taxon>asterids</taxon>
        <taxon>lamiids</taxon>
        <taxon>Gentianales</taxon>
        <taxon>Rubiaceae</taxon>
        <taxon>Cinchonoideae</taxon>
        <taxon>Cinchoneae</taxon>
        <taxon>Cinchona</taxon>
    </lineage>
</organism>